<feature type="chain" id="PRO_5002806863" evidence="1">
    <location>
        <begin position="26"/>
        <end position="81"/>
    </location>
</feature>
<dbReference type="HOGENOM" id="CLU_2576371_0_0_1"/>
<feature type="signal peptide" evidence="1">
    <location>
        <begin position="1"/>
        <end position="25"/>
    </location>
</feature>
<gene>
    <name evidence="2" type="primary">Dper\GL17045</name>
    <name evidence="2" type="ORF">Dper_GL17045</name>
</gene>
<reference evidence="2 3" key="1">
    <citation type="journal article" date="2007" name="Nature">
        <title>Evolution of genes and genomes on the Drosophila phylogeny.</title>
        <authorList>
            <consortium name="Drosophila 12 Genomes Consortium"/>
            <person name="Clark A.G."/>
            <person name="Eisen M.B."/>
            <person name="Smith D.R."/>
            <person name="Bergman C.M."/>
            <person name="Oliver B."/>
            <person name="Markow T.A."/>
            <person name="Kaufman T.C."/>
            <person name="Kellis M."/>
            <person name="Gelbart W."/>
            <person name="Iyer V.N."/>
            <person name="Pollard D.A."/>
            <person name="Sackton T.B."/>
            <person name="Larracuente A.M."/>
            <person name="Singh N.D."/>
            <person name="Abad J.P."/>
            <person name="Abt D.N."/>
            <person name="Adryan B."/>
            <person name="Aguade M."/>
            <person name="Akashi H."/>
            <person name="Anderson W.W."/>
            <person name="Aquadro C.F."/>
            <person name="Ardell D.H."/>
            <person name="Arguello R."/>
            <person name="Artieri C.G."/>
            <person name="Barbash D.A."/>
            <person name="Barker D."/>
            <person name="Barsanti P."/>
            <person name="Batterham P."/>
            <person name="Batzoglou S."/>
            <person name="Begun D."/>
            <person name="Bhutkar A."/>
            <person name="Blanco E."/>
            <person name="Bosak S.A."/>
            <person name="Bradley R.K."/>
            <person name="Brand A.D."/>
            <person name="Brent M.R."/>
            <person name="Brooks A.N."/>
            <person name="Brown R.H."/>
            <person name="Butlin R.K."/>
            <person name="Caggese C."/>
            <person name="Calvi B.R."/>
            <person name="Bernardo de Carvalho A."/>
            <person name="Caspi A."/>
            <person name="Castrezana S."/>
            <person name="Celniker S.E."/>
            <person name="Chang J.L."/>
            <person name="Chapple C."/>
            <person name="Chatterji S."/>
            <person name="Chinwalla A."/>
            <person name="Civetta A."/>
            <person name="Clifton S.W."/>
            <person name="Comeron J.M."/>
            <person name="Costello J.C."/>
            <person name="Coyne J.A."/>
            <person name="Daub J."/>
            <person name="David R.G."/>
            <person name="Delcher A.L."/>
            <person name="Delehaunty K."/>
            <person name="Do C.B."/>
            <person name="Ebling H."/>
            <person name="Edwards K."/>
            <person name="Eickbush T."/>
            <person name="Evans J.D."/>
            <person name="Filipski A."/>
            <person name="Findeiss S."/>
            <person name="Freyhult E."/>
            <person name="Fulton L."/>
            <person name="Fulton R."/>
            <person name="Garcia A.C."/>
            <person name="Gardiner A."/>
            <person name="Garfield D.A."/>
            <person name="Garvin B.E."/>
            <person name="Gibson G."/>
            <person name="Gilbert D."/>
            <person name="Gnerre S."/>
            <person name="Godfrey J."/>
            <person name="Good R."/>
            <person name="Gotea V."/>
            <person name="Gravely B."/>
            <person name="Greenberg A.J."/>
            <person name="Griffiths-Jones S."/>
            <person name="Gross S."/>
            <person name="Guigo R."/>
            <person name="Gustafson E.A."/>
            <person name="Haerty W."/>
            <person name="Hahn M.W."/>
            <person name="Halligan D.L."/>
            <person name="Halpern A.L."/>
            <person name="Halter G.M."/>
            <person name="Han M.V."/>
            <person name="Heger A."/>
            <person name="Hillier L."/>
            <person name="Hinrichs A.S."/>
            <person name="Holmes I."/>
            <person name="Hoskins R.A."/>
            <person name="Hubisz M.J."/>
            <person name="Hultmark D."/>
            <person name="Huntley M.A."/>
            <person name="Jaffe D.B."/>
            <person name="Jagadeeshan S."/>
            <person name="Jeck W.R."/>
            <person name="Johnson J."/>
            <person name="Jones C.D."/>
            <person name="Jordan W.C."/>
            <person name="Karpen G.H."/>
            <person name="Kataoka E."/>
            <person name="Keightley P.D."/>
            <person name="Kheradpour P."/>
            <person name="Kirkness E.F."/>
            <person name="Koerich L.B."/>
            <person name="Kristiansen K."/>
            <person name="Kudrna D."/>
            <person name="Kulathinal R.J."/>
            <person name="Kumar S."/>
            <person name="Kwok R."/>
            <person name="Lander E."/>
            <person name="Langley C.H."/>
            <person name="Lapoint R."/>
            <person name="Lazzaro B.P."/>
            <person name="Lee S.J."/>
            <person name="Levesque L."/>
            <person name="Li R."/>
            <person name="Lin C.F."/>
            <person name="Lin M.F."/>
            <person name="Lindblad-Toh K."/>
            <person name="Llopart A."/>
            <person name="Long M."/>
            <person name="Low L."/>
            <person name="Lozovsky E."/>
            <person name="Lu J."/>
            <person name="Luo M."/>
            <person name="Machado C.A."/>
            <person name="Makalowski W."/>
            <person name="Marzo M."/>
            <person name="Matsuda M."/>
            <person name="Matzkin L."/>
            <person name="McAllister B."/>
            <person name="McBride C.S."/>
            <person name="McKernan B."/>
            <person name="McKernan K."/>
            <person name="Mendez-Lago M."/>
            <person name="Minx P."/>
            <person name="Mollenhauer M.U."/>
            <person name="Montooth K."/>
            <person name="Mount S.M."/>
            <person name="Mu X."/>
            <person name="Myers E."/>
            <person name="Negre B."/>
            <person name="Newfeld S."/>
            <person name="Nielsen R."/>
            <person name="Noor M.A."/>
            <person name="O'Grady P."/>
            <person name="Pachter L."/>
            <person name="Papaceit M."/>
            <person name="Parisi M.J."/>
            <person name="Parisi M."/>
            <person name="Parts L."/>
            <person name="Pedersen J.S."/>
            <person name="Pesole G."/>
            <person name="Phillippy A.M."/>
            <person name="Ponting C.P."/>
            <person name="Pop M."/>
            <person name="Porcelli D."/>
            <person name="Powell J.R."/>
            <person name="Prohaska S."/>
            <person name="Pruitt K."/>
            <person name="Puig M."/>
            <person name="Quesneville H."/>
            <person name="Ram K.R."/>
            <person name="Rand D."/>
            <person name="Rasmussen M.D."/>
            <person name="Reed L.K."/>
            <person name="Reenan R."/>
            <person name="Reily A."/>
            <person name="Remington K.A."/>
            <person name="Rieger T.T."/>
            <person name="Ritchie M.G."/>
            <person name="Robin C."/>
            <person name="Rogers Y.H."/>
            <person name="Rohde C."/>
            <person name="Rozas J."/>
            <person name="Rubenfield M.J."/>
            <person name="Ruiz A."/>
            <person name="Russo S."/>
            <person name="Salzberg S.L."/>
            <person name="Sanchez-Gracia A."/>
            <person name="Saranga D.J."/>
            <person name="Sato H."/>
            <person name="Schaeffer S.W."/>
            <person name="Schatz M.C."/>
            <person name="Schlenke T."/>
            <person name="Schwartz R."/>
            <person name="Segarra C."/>
            <person name="Singh R.S."/>
            <person name="Sirot L."/>
            <person name="Sirota M."/>
            <person name="Sisneros N.B."/>
            <person name="Smith C.D."/>
            <person name="Smith T.F."/>
            <person name="Spieth J."/>
            <person name="Stage D.E."/>
            <person name="Stark A."/>
            <person name="Stephan W."/>
            <person name="Strausberg R.L."/>
            <person name="Strempel S."/>
            <person name="Sturgill D."/>
            <person name="Sutton G."/>
            <person name="Sutton G.G."/>
            <person name="Tao W."/>
            <person name="Teichmann S."/>
            <person name="Tobari Y.N."/>
            <person name="Tomimura Y."/>
            <person name="Tsolas J.M."/>
            <person name="Valente V.L."/>
            <person name="Venter E."/>
            <person name="Venter J.C."/>
            <person name="Vicario S."/>
            <person name="Vieira F.G."/>
            <person name="Vilella A.J."/>
            <person name="Villasante A."/>
            <person name="Walenz B."/>
            <person name="Wang J."/>
            <person name="Wasserman M."/>
            <person name="Watts T."/>
            <person name="Wilson D."/>
            <person name="Wilson R.K."/>
            <person name="Wing R.A."/>
            <person name="Wolfner M.F."/>
            <person name="Wong A."/>
            <person name="Wong G.K."/>
            <person name="Wu C.I."/>
            <person name="Wu G."/>
            <person name="Yamamoto D."/>
            <person name="Yang H.P."/>
            <person name="Yang S.P."/>
            <person name="Yorke J.A."/>
            <person name="Yoshida K."/>
            <person name="Zdobnov E."/>
            <person name="Zhang P."/>
            <person name="Zhang Y."/>
            <person name="Zimin A.V."/>
            <person name="Baldwin J."/>
            <person name="Abdouelleil A."/>
            <person name="Abdulkadir J."/>
            <person name="Abebe A."/>
            <person name="Abera B."/>
            <person name="Abreu J."/>
            <person name="Acer S.C."/>
            <person name="Aftuck L."/>
            <person name="Alexander A."/>
            <person name="An P."/>
            <person name="Anderson E."/>
            <person name="Anderson S."/>
            <person name="Arachi H."/>
            <person name="Azer M."/>
            <person name="Bachantsang P."/>
            <person name="Barry A."/>
            <person name="Bayul T."/>
            <person name="Berlin A."/>
            <person name="Bessette D."/>
            <person name="Bloom T."/>
            <person name="Blye J."/>
            <person name="Boguslavskiy L."/>
            <person name="Bonnet C."/>
            <person name="Boukhgalter B."/>
            <person name="Bourzgui I."/>
            <person name="Brown A."/>
            <person name="Cahill P."/>
            <person name="Channer S."/>
            <person name="Cheshatsang Y."/>
            <person name="Chuda L."/>
            <person name="Citroen M."/>
            <person name="Collymore A."/>
            <person name="Cooke P."/>
            <person name="Costello M."/>
            <person name="D'Aco K."/>
            <person name="Daza R."/>
            <person name="De Haan G."/>
            <person name="DeGray S."/>
            <person name="DeMaso C."/>
            <person name="Dhargay N."/>
            <person name="Dooley K."/>
            <person name="Dooley E."/>
            <person name="Doricent M."/>
            <person name="Dorje P."/>
            <person name="Dorjee K."/>
            <person name="Dupes A."/>
            <person name="Elong R."/>
            <person name="Falk J."/>
            <person name="Farina A."/>
            <person name="Faro S."/>
            <person name="Ferguson D."/>
            <person name="Fisher S."/>
            <person name="Foley C.D."/>
            <person name="Franke A."/>
            <person name="Friedrich D."/>
            <person name="Gadbois L."/>
            <person name="Gearin G."/>
            <person name="Gearin C.R."/>
            <person name="Giannoukos G."/>
            <person name="Goode T."/>
            <person name="Graham J."/>
            <person name="Grandbois E."/>
            <person name="Grewal S."/>
            <person name="Gyaltsen K."/>
            <person name="Hafez N."/>
            <person name="Hagos B."/>
            <person name="Hall J."/>
            <person name="Henson C."/>
            <person name="Hollinger A."/>
            <person name="Honan T."/>
            <person name="Huard M.D."/>
            <person name="Hughes L."/>
            <person name="Hurhula B."/>
            <person name="Husby M.E."/>
            <person name="Kamat A."/>
            <person name="Kanga B."/>
            <person name="Kashin S."/>
            <person name="Khazanovich D."/>
            <person name="Kisner P."/>
            <person name="Lance K."/>
            <person name="Lara M."/>
            <person name="Lee W."/>
            <person name="Lennon N."/>
            <person name="Letendre F."/>
            <person name="LeVine R."/>
            <person name="Lipovsky A."/>
            <person name="Liu X."/>
            <person name="Liu J."/>
            <person name="Liu S."/>
            <person name="Lokyitsang T."/>
            <person name="Lokyitsang Y."/>
            <person name="Lubonja R."/>
            <person name="Lui A."/>
            <person name="MacDonald P."/>
            <person name="Magnisalis V."/>
            <person name="Maru K."/>
            <person name="Matthews C."/>
            <person name="McCusker W."/>
            <person name="McDonough S."/>
            <person name="Mehta T."/>
            <person name="Meldrim J."/>
            <person name="Meneus L."/>
            <person name="Mihai O."/>
            <person name="Mihalev A."/>
            <person name="Mihova T."/>
            <person name="Mittelman R."/>
            <person name="Mlenga V."/>
            <person name="Montmayeur A."/>
            <person name="Mulrain L."/>
            <person name="Navidi A."/>
            <person name="Naylor J."/>
            <person name="Negash T."/>
            <person name="Nguyen T."/>
            <person name="Nguyen N."/>
            <person name="Nicol R."/>
            <person name="Norbu C."/>
            <person name="Norbu N."/>
            <person name="Novod N."/>
            <person name="O'Neill B."/>
            <person name="Osman S."/>
            <person name="Markiewicz E."/>
            <person name="Oyono O.L."/>
            <person name="Patti C."/>
            <person name="Phunkhang P."/>
            <person name="Pierre F."/>
            <person name="Priest M."/>
            <person name="Raghuraman S."/>
            <person name="Rege F."/>
            <person name="Reyes R."/>
            <person name="Rise C."/>
            <person name="Rogov P."/>
            <person name="Ross K."/>
            <person name="Ryan E."/>
            <person name="Settipalli S."/>
            <person name="Shea T."/>
            <person name="Sherpa N."/>
            <person name="Shi L."/>
            <person name="Shih D."/>
            <person name="Sparrow T."/>
            <person name="Spaulding J."/>
            <person name="Stalker J."/>
            <person name="Stange-Thomann N."/>
            <person name="Stavropoulos S."/>
            <person name="Stone C."/>
            <person name="Strader C."/>
            <person name="Tesfaye S."/>
            <person name="Thomson T."/>
            <person name="Thoulutsang Y."/>
            <person name="Thoulutsang D."/>
            <person name="Topham K."/>
            <person name="Topping I."/>
            <person name="Tsamla T."/>
            <person name="Vassiliev H."/>
            <person name="Vo A."/>
            <person name="Wangchuk T."/>
            <person name="Wangdi T."/>
            <person name="Weiand M."/>
            <person name="Wilkinson J."/>
            <person name="Wilson A."/>
            <person name="Yadav S."/>
            <person name="Young G."/>
            <person name="Yu Q."/>
            <person name="Zembek L."/>
            <person name="Zhong D."/>
            <person name="Zimmer A."/>
            <person name="Zwirko Z."/>
            <person name="Jaffe D.B."/>
            <person name="Alvarez P."/>
            <person name="Brockman W."/>
            <person name="Butler J."/>
            <person name="Chin C."/>
            <person name="Gnerre S."/>
            <person name="Grabherr M."/>
            <person name="Kleber M."/>
            <person name="Mauceli E."/>
            <person name="MacCallum I."/>
        </authorList>
    </citation>
    <scope>NUCLEOTIDE SEQUENCE [LARGE SCALE GENOMIC DNA]</scope>
    <source>
        <strain evidence="3">MSH-3 / Tucson 14011-0111.49</strain>
    </source>
</reference>
<dbReference type="OrthoDB" id="8069881at2759"/>
<accession>B4GGY5</accession>
<keyword evidence="3" id="KW-1185">Reference proteome</keyword>
<protein>
    <submittedName>
        <fullName evidence="2">GL17045</fullName>
    </submittedName>
</protein>
<organism evidence="3">
    <name type="scientific">Drosophila persimilis</name>
    <name type="common">Fruit fly</name>
    <dbReference type="NCBI Taxonomy" id="7234"/>
    <lineage>
        <taxon>Eukaryota</taxon>
        <taxon>Metazoa</taxon>
        <taxon>Ecdysozoa</taxon>
        <taxon>Arthropoda</taxon>
        <taxon>Hexapoda</taxon>
        <taxon>Insecta</taxon>
        <taxon>Pterygota</taxon>
        <taxon>Neoptera</taxon>
        <taxon>Endopterygota</taxon>
        <taxon>Diptera</taxon>
        <taxon>Brachycera</taxon>
        <taxon>Muscomorpha</taxon>
        <taxon>Ephydroidea</taxon>
        <taxon>Drosophilidae</taxon>
        <taxon>Drosophila</taxon>
        <taxon>Sophophora</taxon>
    </lineage>
</organism>
<evidence type="ECO:0000256" key="1">
    <source>
        <dbReference type="SAM" id="SignalP"/>
    </source>
</evidence>
<keyword evidence="1" id="KW-0732">Signal</keyword>
<dbReference type="PhylomeDB" id="B4GGY5"/>
<evidence type="ECO:0000313" key="2">
    <source>
        <dbReference type="EMBL" id="EDW35755.1"/>
    </source>
</evidence>
<dbReference type="KEGG" id="dpe:6593265"/>
<dbReference type="EMBL" id="CH479183">
    <property type="protein sequence ID" value="EDW35755.1"/>
    <property type="molecule type" value="Genomic_DNA"/>
</dbReference>
<proteinExistence type="predicted"/>
<name>B4GGY5_DROPE</name>
<dbReference type="AlphaFoldDB" id="B4GGY5"/>
<sequence>MKSFGNFGAFCLLILVAGLSAGVEARRLALRPLSVRELRAALRETGLDEDSEAGRSISSALAGITGFALGHHQGRRWLPTL</sequence>
<dbReference type="Proteomes" id="UP000008744">
    <property type="component" value="Unassembled WGS sequence"/>
</dbReference>
<evidence type="ECO:0000313" key="3">
    <source>
        <dbReference type="Proteomes" id="UP000008744"/>
    </source>
</evidence>